<accession>A0A0J6Y1S4</accession>
<evidence type="ECO:0000256" key="1">
    <source>
        <dbReference type="SAM" id="MobiDB-lite"/>
    </source>
</evidence>
<evidence type="ECO:0000313" key="3">
    <source>
        <dbReference type="Proteomes" id="UP000054565"/>
    </source>
</evidence>
<organism evidence="2 3">
    <name type="scientific">Coccidioides immitis RMSCC 2394</name>
    <dbReference type="NCBI Taxonomy" id="404692"/>
    <lineage>
        <taxon>Eukaryota</taxon>
        <taxon>Fungi</taxon>
        <taxon>Dikarya</taxon>
        <taxon>Ascomycota</taxon>
        <taxon>Pezizomycotina</taxon>
        <taxon>Eurotiomycetes</taxon>
        <taxon>Eurotiomycetidae</taxon>
        <taxon>Onygenales</taxon>
        <taxon>Onygenaceae</taxon>
        <taxon>Coccidioides</taxon>
    </lineage>
</organism>
<feature type="region of interest" description="Disordered" evidence="1">
    <location>
        <begin position="30"/>
        <end position="51"/>
    </location>
</feature>
<proteinExistence type="predicted"/>
<sequence length="335" mass="33660">MTSPPWAEVIAIVSRRLAIAPISVPAGITSRPDTVSESLKGALGGGDDHAPGRRGLDRVGLAVLLDERAGVLELVGRLQGEGLDALEGSLGDPGQGAGRRHLQDAGHADVGHGVEAEVPAHRVGDLADDPVQRLGAVVDDLAVLVADQARTRVVGRDALGQPGEVADSRLHVLGVEGAGDAERHQPGLGGRLGGEGLELLERARGDDLAGAVVVGGGETVLLDRGEDLLADAAEDGGHAGRRLRSSLGHGLAALTDEDHRLLGADRASAGGGGDLTDAVAGDGADLREGVRGLREELQGRDQAGGDQQGLGDLGGADGLGIGIGAVVDQVEACDG</sequence>
<protein>
    <submittedName>
        <fullName evidence="2">Uncharacterized protein</fullName>
    </submittedName>
</protein>
<dbReference type="EMBL" id="DS028111">
    <property type="protein sequence ID" value="KMP02566.1"/>
    <property type="molecule type" value="Genomic_DNA"/>
</dbReference>
<dbReference type="AlphaFoldDB" id="A0A0J6Y1S4"/>
<dbReference type="Proteomes" id="UP000054565">
    <property type="component" value="Unassembled WGS sequence"/>
</dbReference>
<gene>
    <name evidence="2" type="ORF">CIRG_10389</name>
</gene>
<name>A0A0J6Y1S4_COCIT</name>
<evidence type="ECO:0000313" key="2">
    <source>
        <dbReference type="EMBL" id="KMP02566.1"/>
    </source>
</evidence>
<reference evidence="3" key="1">
    <citation type="journal article" date="2010" name="Genome Res.">
        <title>Population genomic sequencing of Coccidioides fungi reveals recent hybridization and transposon control.</title>
        <authorList>
            <person name="Neafsey D.E."/>
            <person name="Barker B.M."/>
            <person name="Sharpton T.J."/>
            <person name="Stajich J.E."/>
            <person name="Park D.J."/>
            <person name="Whiston E."/>
            <person name="Hung C.-Y."/>
            <person name="McMahan C."/>
            <person name="White J."/>
            <person name="Sykes S."/>
            <person name="Heiman D."/>
            <person name="Young S."/>
            <person name="Zeng Q."/>
            <person name="Abouelleil A."/>
            <person name="Aftuck L."/>
            <person name="Bessette D."/>
            <person name="Brown A."/>
            <person name="FitzGerald M."/>
            <person name="Lui A."/>
            <person name="Macdonald J.P."/>
            <person name="Priest M."/>
            <person name="Orbach M.J."/>
            <person name="Galgiani J.N."/>
            <person name="Kirkland T.N."/>
            <person name="Cole G.T."/>
            <person name="Birren B.W."/>
            <person name="Henn M.R."/>
            <person name="Taylor J.W."/>
            <person name="Rounsley S.D."/>
        </authorList>
    </citation>
    <scope>NUCLEOTIDE SEQUENCE [LARGE SCALE GENOMIC DNA]</scope>
    <source>
        <strain evidence="3">RMSCC 2394</strain>
    </source>
</reference>